<reference evidence="3" key="2">
    <citation type="submission" date="2021-04" db="EMBL/GenBank/DDBJ databases">
        <authorList>
            <person name="Gilroy R."/>
        </authorList>
    </citation>
    <scope>NUCLEOTIDE SEQUENCE</scope>
    <source>
        <strain evidence="3">Gambia16-554</strain>
    </source>
</reference>
<gene>
    <name evidence="3" type="ORF">IAC04_07005</name>
</gene>
<sequence>MRISLLYIATALLAVAGITACDSKVEPSTPVTERVRLESPQIKVTESTSDSFTIEWNAVENAASYMVRLNDGEPEQKTETTHTFTGLEPGIYSVSVRALPAEDSEEYKESNWTTVSHTVLMGVDLEELRSWIGSYTVTATDQVRFDWNNPSAEDYINLTSVDRDTTFSITIEQNPDNEELLNIYGLSGLGSAVAAHATLVAAQDGSYALGIITNEEFVEGIADGGKKLPWLTIVEFADGTIGPVQVEYSLLFIRSGSSINSYRMQWDNVQGPNGTESAYTFATDVFGIGSLGNLEIYYGSYPISIPAGDFTLTAK</sequence>
<reference evidence="3" key="1">
    <citation type="journal article" date="2021" name="PeerJ">
        <title>Extensive microbial diversity within the chicken gut microbiome revealed by metagenomics and culture.</title>
        <authorList>
            <person name="Gilroy R."/>
            <person name="Ravi A."/>
            <person name="Getino M."/>
            <person name="Pursley I."/>
            <person name="Horton D.L."/>
            <person name="Alikhan N.F."/>
            <person name="Baker D."/>
            <person name="Gharbi K."/>
            <person name="Hall N."/>
            <person name="Watson M."/>
            <person name="Adriaenssens E.M."/>
            <person name="Foster-Nyarko E."/>
            <person name="Jarju S."/>
            <person name="Secka A."/>
            <person name="Antonio M."/>
            <person name="Oren A."/>
            <person name="Chaudhuri R.R."/>
            <person name="La Ragione R."/>
            <person name="Hildebrand F."/>
            <person name="Pallen M.J."/>
        </authorList>
    </citation>
    <scope>NUCLEOTIDE SEQUENCE</scope>
    <source>
        <strain evidence="3">Gambia16-554</strain>
    </source>
</reference>
<dbReference type="Proteomes" id="UP000824115">
    <property type="component" value="Unassembled WGS sequence"/>
</dbReference>
<dbReference type="SMART" id="SM00060">
    <property type="entry name" value="FN3"/>
    <property type="match status" value="1"/>
</dbReference>
<dbReference type="SUPFAM" id="SSF49265">
    <property type="entry name" value="Fibronectin type III"/>
    <property type="match status" value="1"/>
</dbReference>
<name>A0A9D2K973_9BACT</name>
<feature type="signal peptide" evidence="1">
    <location>
        <begin position="1"/>
        <end position="20"/>
    </location>
</feature>
<proteinExistence type="predicted"/>
<evidence type="ECO:0000256" key="1">
    <source>
        <dbReference type="SAM" id="SignalP"/>
    </source>
</evidence>
<dbReference type="CDD" id="cd00063">
    <property type="entry name" value="FN3"/>
    <property type="match status" value="1"/>
</dbReference>
<dbReference type="Gene3D" id="2.60.40.10">
    <property type="entry name" value="Immunoglobulins"/>
    <property type="match status" value="1"/>
</dbReference>
<accession>A0A9D2K973</accession>
<protein>
    <submittedName>
        <fullName evidence="3">Fibronectin type III domain-containing protein</fullName>
    </submittedName>
</protein>
<dbReference type="PROSITE" id="PS51257">
    <property type="entry name" value="PROKAR_LIPOPROTEIN"/>
    <property type="match status" value="1"/>
</dbReference>
<feature type="domain" description="Fibronectin type-III" evidence="2">
    <location>
        <begin position="36"/>
        <end position="106"/>
    </location>
</feature>
<comment type="caution">
    <text evidence="3">The sequence shown here is derived from an EMBL/GenBank/DDBJ whole genome shotgun (WGS) entry which is preliminary data.</text>
</comment>
<dbReference type="Pfam" id="PF00041">
    <property type="entry name" value="fn3"/>
    <property type="match status" value="1"/>
</dbReference>
<feature type="chain" id="PRO_5039314094" evidence="1">
    <location>
        <begin position="21"/>
        <end position="315"/>
    </location>
</feature>
<dbReference type="InterPro" id="IPR003961">
    <property type="entry name" value="FN3_dom"/>
</dbReference>
<dbReference type="EMBL" id="DXAW01000117">
    <property type="protein sequence ID" value="HIZ86223.1"/>
    <property type="molecule type" value="Genomic_DNA"/>
</dbReference>
<organism evidence="3 4">
    <name type="scientific">Candidatus Coprenecus stercoravium</name>
    <dbReference type="NCBI Taxonomy" id="2840735"/>
    <lineage>
        <taxon>Bacteria</taxon>
        <taxon>Pseudomonadati</taxon>
        <taxon>Bacteroidota</taxon>
        <taxon>Bacteroidia</taxon>
        <taxon>Bacteroidales</taxon>
        <taxon>Rikenellaceae</taxon>
        <taxon>Rikenellaceae incertae sedis</taxon>
        <taxon>Candidatus Coprenecus</taxon>
    </lineage>
</organism>
<evidence type="ECO:0000313" key="4">
    <source>
        <dbReference type="Proteomes" id="UP000824115"/>
    </source>
</evidence>
<dbReference type="InterPro" id="IPR013783">
    <property type="entry name" value="Ig-like_fold"/>
</dbReference>
<dbReference type="AlphaFoldDB" id="A0A9D2K973"/>
<evidence type="ECO:0000313" key="3">
    <source>
        <dbReference type="EMBL" id="HIZ86223.1"/>
    </source>
</evidence>
<evidence type="ECO:0000259" key="2">
    <source>
        <dbReference type="SMART" id="SM00060"/>
    </source>
</evidence>
<dbReference type="InterPro" id="IPR036116">
    <property type="entry name" value="FN3_sf"/>
</dbReference>
<keyword evidence="1" id="KW-0732">Signal</keyword>